<dbReference type="InterPro" id="IPR001107">
    <property type="entry name" value="Band_7"/>
</dbReference>
<dbReference type="Proteomes" id="UP000664534">
    <property type="component" value="Unassembled WGS sequence"/>
</dbReference>
<organism evidence="3 4">
    <name type="scientific">Imshaugia aleurites</name>
    <dbReference type="NCBI Taxonomy" id="172621"/>
    <lineage>
        <taxon>Eukaryota</taxon>
        <taxon>Fungi</taxon>
        <taxon>Dikarya</taxon>
        <taxon>Ascomycota</taxon>
        <taxon>Pezizomycotina</taxon>
        <taxon>Lecanoromycetes</taxon>
        <taxon>OSLEUM clade</taxon>
        <taxon>Lecanoromycetidae</taxon>
        <taxon>Lecanorales</taxon>
        <taxon>Lecanorineae</taxon>
        <taxon>Parmeliaceae</taxon>
        <taxon>Imshaugia</taxon>
    </lineage>
</organism>
<dbReference type="Pfam" id="PF01145">
    <property type="entry name" value="Band_7"/>
    <property type="match status" value="1"/>
</dbReference>
<dbReference type="Gene3D" id="3.30.479.30">
    <property type="entry name" value="Band 7 domain"/>
    <property type="match status" value="1"/>
</dbReference>
<evidence type="ECO:0000313" key="3">
    <source>
        <dbReference type="EMBL" id="CAF9933573.1"/>
    </source>
</evidence>
<dbReference type="InterPro" id="IPR001972">
    <property type="entry name" value="Stomatin_HflK_fam"/>
</dbReference>
<accession>A0A8H3FYY7</accession>
<keyword evidence="4" id="KW-1185">Reference proteome</keyword>
<dbReference type="InterPro" id="IPR036013">
    <property type="entry name" value="Band_7/SPFH_dom_sf"/>
</dbReference>
<name>A0A8H3FYY7_9LECA</name>
<dbReference type="SUPFAM" id="SSF117892">
    <property type="entry name" value="Band 7/SPFH domain"/>
    <property type="match status" value="1"/>
</dbReference>
<dbReference type="GO" id="GO:0098552">
    <property type="term" value="C:side of membrane"/>
    <property type="evidence" value="ECO:0007669"/>
    <property type="project" value="UniProtKB-ARBA"/>
</dbReference>
<evidence type="ECO:0000259" key="2">
    <source>
        <dbReference type="SMART" id="SM00244"/>
    </source>
</evidence>
<comment type="caution">
    <text evidence="3">The sequence shown here is derived from an EMBL/GenBank/DDBJ whole genome shotgun (WGS) entry which is preliminary data.</text>
</comment>
<gene>
    <name evidence="3" type="ORF">IMSHALPRED_009400</name>
</gene>
<dbReference type="PRINTS" id="PR00721">
    <property type="entry name" value="STOMATIN"/>
</dbReference>
<dbReference type="InterPro" id="IPR043202">
    <property type="entry name" value="Band-7_stomatin-like"/>
</dbReference>
<dbReference type="Gene3D" id="6.10.250.2090">
    <property type="match status" value="1"/>
</dbReference>
<sequence length="207" mass="22624">MQIPSQELMTKDNVTIHVDAVAFYKVEDPLKALCNIEDGEAAVNEAAQTSVRDQLSRAAFDEVLHERDEAGRNVLAALCKLTANWGVVVEAVKLKNIRVDNSMIRAMGRVAEAERVGEACLIEASAEHEASLKLVQAGREFQDAPLGLRLREMQNHAQIAAEQNATMMIIPASVDAGVGRALETLNRHLESGRRREGDDGAVTKVRD</sequence>
<dbReference type="SMART" id="SM00244">
    <property type="entry name" value="PHB"/>
    <property type="match status" value="1"/>
</dbReference>
<evidence type="ECO:0000256" key="1">
    <source>
        <dbReference type="ARBA" id="ARBA00008164"/>
    </source>
</evidence>
<proteinExistence type="inferred from homology"/>
<dbReference type="EMBL" id="CAJPDT010000071">
    <property type="protein sequence ID" value="CAF9933573.1"/>
    <property type="molecule type" value="Genomic_DNA"/>
</dbReference>
<dbReference type="FunFam" id="3.30.479.30:FF:000004">
    <property type="entry name" value="Putative membrane protease family, stomatin"/>
    <property type="match status" value="1"/>
</dbReference>
<dbReference type="PANTHER" id="PTHR10264">
    <property type="entry name" value="BAND 7 PROTEIN-RELATED"/>
    <property type="match status" value="1"/>
</dbReference>
<dbReference type="PANTHER" id="PTHR10264:SF19">
    <property type="entry name" value="AT06885P-RELATED"/>
    <property type="match status" value="1"/>
</dbReference>
<reference evidence="3" key="1">
    <citation type="submission" date="2021-03" db="EMBL/GenBank/DDBJ databases">
        <authorList>
            <person name="Tagirdzhanova G."/>
        </authorList>
    </citation>
    <scope>NUCLEOTIDE SEQUENCE</scope>
</reference>
<feature type="domain" description="Band 7" evidence="2">
    <location>
        <begin position="2"/>
        <end position="111"/>
    </location>
</feature>
<comment type="similarity">
    <text evidence="1">Belongs to the band 7/mec-2 family.</text>
</comment>
<evidence type="ECO:0000313" key="4">
    <source>
        <dbReference type="Proteomes" id="UP000664534"/>
    </source>
</evidence>
<dbReference type="GO" id="GO:0005886">
    <property type="term" value="C:plasma membrane"/>
    <property type="evidence" value="ECO:0007669"/>
    <property type="project" value="InterPro"/>
</dbReference>
<dbReference type="OrthoDB" id="434619at2759"/>
<protein>
    <recommendedName>
        <fullName evidence="2">Band 7 domain-containing protein</fullName>
    </recommendedName>
</protein>
<dbReference type="AlphaFoldDB" id="A0A8H3FYY7"/>